<evidence type="ECO:0000256" key="1">
    <source>
        <dbReference type="SAM" id="MobiDB-lite"/>
    </source>
</evidence>
<sequence>MGYYFNCNNGEGLAGRIVKMADVKGTVETGMSSNPYKQEGNPGSANSSMFGAKKPAPPPSSVWDNIFKNDMGIAGVTANPMTASTFTINSYNAVGGEIVLRIDSGVPVFKQKKIT</sequence>
<reference evidence="2" key="3">
    <citation type="submission" date="2023-05" db="EMBL/GenBank/DDBJ databases">
        <authorList>
            <person name="Smith C.H."/>
        </authorList>
    </citation>
    <scope>NUCLEOTIDE SEQUENCE</scope>
    <source>
        <strain evidence="2">CHS0354</strain>
        <tissue evidence="2">Mantle</tissue>
    </source>
</reference>
<feature type="compositionally biased region" description="Polar residues" evidence="1">
    <location>
        <begin position="29"/>
        <end position="49"/>
    </location>
</feature>
<keyword evidence="3" id="KW-1185">Reference proteome</keyword>
<dbReference type="EMBL" id="JAEAOA010001141">
    <property type="protein sequence ID" value="KAK3606829.1"/>
    <property type="molecule type" value="Genomic_DNA"/>
</dbReference>
<evidence type="ECO:0000313" key="2">
    <source>
        <dbReference type="EMBL" id="KAK3606829.1"/>
    </source>
</evidence>
<protein>
    <submittedName>
        <fullName evidence="2">Uncharacterized protein</fullName>
    </submittedName>
</protein>
<organism evidence="2 3">
    <name type="scientific">Potamilus streckersoni</name>
    <dbReference type="NCBI Taxonomy" id="2493646"/>
    <lineage>
        <taxon>Eukaryota</taxon>
        <taxon>Metazoa</taxon>
        <taxon>Spiralia</taxon>
        <taxon>Lophotrochozoa</taxon>
        <taxon>Mollusca</taxon>
        <taxon>Bivalvia</taxon>
        <taxon>Autobranchia</taxon>
        <taxon>Heteroconchia</taxon>
        <taxon>Palaeoheterodonta</taxon>
        <taxon>Unionida</taxon>
        <taxon>Unionoidea</taxon>
        <taxon>Unionidae</taxon>
        <taxon>Ambleminae</taxon>
        <taxon>Lampsilini</taxon>
        <taxon>Potamilus</taxon>
    </lineage>
</organism>
<reference evidence="2" key="1">
    <citation type="journal article" date="2021" name="Genome Biol. Evol.">
        <title>A High-Quality Reference Genome for a Parasitic Bivalve with Doubly Uniparental Inheritance (Bivalvia: Unionida).</title>
        <authorList>
            <person name="Smith C.H."/>
        </authorList>
    </citation>
    <scope>NUCLEOTIDE SEQUENCE</scope>
    <source>
        <strain evidence="2">CHS0354</strain>
    </source>
</reference>
<proteinExistence type="predicted"/>
<evidence type="ECO:0000313" key="3">
    <source>
        <dbReference type="Proteomes" id="UP001195483"/>
    </source>
</evidence>
<dbReference type="Proteomes" id="UP001195483">
    <property type="component" value="Unassembled WGS sequence"/>
</dbReference>
<dbReference type="AlphaFoldDB" id="A0AAE0TBK3"/>
<gene>
    <name evidence="2" type="ORF">CHS0354_018423</name>
</gene>
<reference evidence="2" key="2">
    <citation type="journal article" date="2021" name="Genome Biol. Evol.">
        <title>Developing a high-quality reference genome for a parasitic bivalve with doubly uniparental inheritance (Bivalvia: Unionida).</title>
        <authorList>
            <person name="Smith C.H."/>
        </authorList>
    </citation>
    <scope>NUCLEOTIDE SEQUENCE</scope>
    <source>
        <strain evidence="2">CHS0354</strain>
        <tissue evidence="2">Mantle</tissue>
    </source>
</reference>
<accession>A0AAE0TBK3</accession>
<comment type="caution">
    <text evidence="2">The sequence shown here is derived from an EMBL/GenBank/DDBJ whole genome shotgun (WGS) entry which is preliminary data.</text>
</comment>
<name>A0AAE0TBK3_9BIVA</name>
<feature type="region of interest" description="Disordered" evidence="1">
    <location>
        <begin position="29"/>
        <end position="57"/>
    </location>
</feature>